<dbReference type="CTD" id="8236206"/>
<reference evidence="17" key="2">
    <citation type="submission" date="2007-04" db="EMBL/GenBank/DDBJ databases">
        <title>The genome of the human body louse.</title>
        <authorList>
            <consortium name="The Human Body Louse Genome Consortium"/>
            <person name="Kirkness E."/>
            <person name="Walenz B."/>
            <person name="Hass B."/>
            <person name="Bruggner R."/>
            <person name="Strausberg R."/>
        </authorList>
    </citation>
    <scope>NUCLEOTIDE SEQUENCE</scope>
    <source>
        <strain evidence="17">USDA</strain>
    </source>
</reference>
<evidence type="ECO:0000256" key="9">
    <source>
        <dbReference type="ARBA" id="ARBA00022884"/>
    </source>
</evidence>
<feature type="domain" description="Helicase C-terminal" evidence="15">
    <location>
        <begin position="307"/>
        <end position="475"/>
    </location>
</feature>
<dbReference type="RefSeq" id="XP_002430755.1">
    <property type="nucleotide sequence ID" value="XM_002430710.1"/>
</dbReference>
<dbReference type="GeneID" id="8236206"/>
<keyword evidence="10" id="KW-0539">Nucleus</keyword>
<feature type="region of interest" description="Disordered" evidence="13">
    <location>
        <begin position="26"/>
        <end position="54"/>
    </location>
</feature>
<reference evidence="17" key="1">
    <citation type="submission" date="2007-04" db="EMBL/GenBank/DDBJ databases">
        <title>Annotation of Pediculus humanus corporis strain USDA.</title>
        <authorList>
            <person name="Kirkness E."/>
            <person name="Hannick L."/>
            <person name="Hass B."/>
            <person name="Bruggner R."/>
            <person name="Lawson D."/>
            <person name="Bidwell S."/>
            <person name="Joardar V."/>
            <person name="Caler E."/>
            <person name="Walenz B."/>
            <person name="Inman J."/>
            <person name="Schobel S."/>
            <person name="Galinsky K."/>
            <person name="Amedeo P."/>
            <person name="Strausberg R."/>
        </authorList>
    </citation>
    <scope>NUCLEOTIDE SEQUENCE</scope>
    <source>
        <strain evidence="17">USDA</strain>
    </source>
</reference>
<dbReference type="EMBL" id="AAZO01006036">
    <property type="status" value="NOT_ANNOTATED_CDS"/>
    <property type="molecule type" value="Genomic_DNA"/>
</dbReference>
<sequence>MNTTTTVSWAESANEQEKLLNKISNVALKDQTSNDAKENKENSNKVPEEESPDVISAAEKSFLQKIIRKGLVENKNDIEVQRKDPNSPLYSVKSFEELHLKPELLKGLYTMGFNTPSKIQETTLPSLLADPPINLIAQSQSGTGKTAAFTLAMLSRVDATKNYPQVLCLSPTYELAIQTGQVASKMGAFCPDILIRYAVRGEEVPRGTKLKEHIIIGTPGKVLDWGLKYKFFDMSKIKVFVLDEADLMISTQGHQDQVLRIRKFLGEKCQMMLFSATYEQEVVEFAEGIFLNPMILSLKREEESLDNIKQYYVMCNSEKDKYQAIINIYGVVTIGQAMIFCQTRKTASWLAEHMSKDGHAVAMLSGELTVEQRIAVLNRFRDGKEKVLITTNVLSRGIDIEQVTIVVNFDLPRDPNGKPDYETYLHRIGRTGRFGKAGLAINLIQDQSDMEVLKSIENHFQKKITLLDTEDADEIEKLQD</sequence>
<feature type="compositionally biased region" description="Basic and acidic residues" evidence="13">
    <location>
        <begin position="35"/>
        <end position="48"/>
    </location>
</feature>
<dbReference type="InterPro" id="IPR014014">
    <property type="entry name" value="RNA_helicase_DEAD_Q_motif"/>
</dbReference>
<dbReference type="SMART" id="SM00487">
    <property type="entry name" value="DEXDc"/>
    <property type="match status" value="1"/>
</dbReference>
<dbReference type="OrthoDB" id="10265785at2759"/>
<dbReference type="InterPro" id="IPR014001">
    <property type="entry name" value="Helicase_ATP-bd"/>
</dbReference>
<dbReference type="PROSITE" id="PS51192">
    <property type="entry name" value="HELICASE_ATP_BIND_1"/>
    <property type="match status" value="1"/>
</dbReference>
<evidence type="ECO:0000256" key="12">
    <source>
        <dbReference type="PROSITE-ProRule" id="PRU00552"/>
    </source>
</evidence>
<dbReference type="GO" id="GO:0005524">
    <property type="term" value="F:ATP binding"/>
    <property type="evidence" value="ECO:0007669"/>
    <property type="project" value="UniProtKB-KW"/>
</dbReference>
<reference evidence="18" key="3">
    <citation type="submission" date="2021-02" db="UniProtKB">
        <authorList>
            <consortium name="EnsemblMetazoa"/>
        </authorList>
    </citation>
    <scope>IDENTIFICATION</scope>
    <source>
        <strain evidence="18">USDA</strain>
    </source>
</reference>
<keyword evidence="8" id="KW-0067">ATP-binding</keyword>
<dbReference type="PROSITE" id="PS51194">
    <property type="entry name" value="HELICASE_CTER"/>
    <property type="match status" value="1"/>
</dbReference>
<dbReference type="PROSITE" id="PS51195">
    <property type="entry name" value="Q_MOTIF"/>
    <property type="match status" value="1"/>
</dbReference>
<dbReference type="EMBL" id="DS235830">
    <property type="protein sequence ID" value="EEB18017.1"/>
    <property type="molecule type" value="Genomic_DNA"/>
</dbReference>
<dbReference type="KEGG" id="phu:Phum_PHUM497940"/>
<dbReference type="FunCoup" id="E0VXB1">
    <property type="interactions" value="1189"/>
</dbReference>
<dbReference type="GO" id="GO:0005634">
    <property type="term" value="C:nucleus"/>
    <property type="evidence" value="ECO:0007669"/>
    <property type="project" value="UniProtKB-SubCell"/>
</dbReference>
<dbReference type="Pfam" id="PF00270">
    <property type="entry name" value="DEAD"/>
    <property type="match status" value="1"/>
</dbReference>
<dbReference type="CDD" id="cd18787">
    <property type="entry name" value="SF2_C_DEAD"/>
    <property type="match status" value="1"/>
</dbReference>
<evidence type="ECO:0000259" key="16">
    <source>
        <dbReference type="PROSITE" id="PS51195"/>
    </source>
</evidence>
<dbReference type="GO" id="GO:0003723">
    <property type="term" value="F:RNA binding"/>
    <property type="evidence" value="ECO:0007669"/>
    <property type="project" value="UniProtKB-KW"/>
</dbReference>
<dbReference type="Gene3D" id="3.40.50.300">
    <property type="entry name" value="P-loop containing nucleotide triphosphate hydrolases"/>
    <property type="match status" value="2"/>
</dbReference>
<dbReference type="EC" id="3.6.4.13" evidence="3"/>
<proteinExistence type="predicted"/>
<evidence type="ECO:0000259" key="14">
    <source>
        <dbReference type="PROSITE" id="PS51192"/>
    </source>
</evidence>
<evidence type="ECO:0000256" key="6">
    <source>
        <dbReference type="ARBA" id="ARBA00022801"/>
    </source>
</evidence>
<evidence type="ECO:0000256" key="2">
    <source>
        <dbReference type="ARBA" id="ARBA00004496"/>
    </source>
</evidence>
<dbReference type="GO" id="GO:0016787">
    <property type="term" value="F:hydrolase activity"/>
    <property type="evidence" value="ECO:0007669"/>
    <property type="project" value="UniProtKB-KW"/>
</dbReference>
<dbReference type="VEuPathDB" id="VectorBase:PHUM497940"/>
<evidence type="ECO:0000256" key="8">
    <source>
        <dbReference type="ARBA" id="ARBA00022840"/>
    </source>
</evidence>
<evidence type="ECO:0000256" key="7">
    <source>
        <dbReference type="ARBA" id="ARBA00022806"/>
    </source>
</evidence>
<comment type="subcellular location">
    <subcellularLocation>
        <location evidence="2">Cytoplasm</location>
    </subcellularLocation>
    <subcellularLocation>
        <location evidence="1">Nucleus</location>
    </subcellularLocation>
</comment>
<protein>
    <recommendedName>
        <fullName evidence="3">RNA helicase</fullName>
        <ecNumber evidence="3">3.6.4.13</ecNumber>
    </recommendedName>
</protein>
<dbReference type="InParanoid" id="E0VXB1"/>
<dbReference type="eggNOG" id="KOG0332">
    <property type="taxonomic scope" value="Eukaryota"/>
</dbReference>
<keyword evidence="6" id="KW-0378">Hydrolase</keyword>
<evidence type="ECO:0000256" key="1">
    <source>
        <dbReference type="ARBA" id="ARBA00004123"/>
    </source>
</evidence>
<dbReference type="InterPro" id="IPR001650">
    <property type="entry name" value="Helicase_C-like"/>
</dbReference>
<dbReference type="SUPFAM" id="SSF52540">
    <property type="entry name" value="P-loop containing nucleoside triphosphate hydrolases"/>
    <property type="match status" value="1"/>
</dbReference>
<dbReference type="FunFam" id="3.40.50.300:FF:000318">
    <property type="entry name" value="ATP-dependent RNA helicase DDX19B"/>
    <property type="match status" value="1"/>
</dbReference>
<keyword evidence="5" id="KW-0547">Nucleotide-binding</keyword>
<accession>E0VXB1</accession>
<dbReference type="SMART" id="SM00490">
    <property type="entry name" value="HELICc"/>
    <property type="match status" value="1"/>
</dbReference>
<evidence type="ECO:0000256" key="11">
    <source>
        <dbReference type="ARBA" id="ARBA00047984"/>
    </source>
</evidence>
<evidence type="ECO:0000256" key="3">
    <source>
        <dbReference type="ARBA" id="ARBA00012552"/>
    </source>
</evidence>
<feature type="domain" description="DEAD-box RNA helicase Q" evidence="16">
    <location>
        <begin position="93"/>
        <end position="121"/>
    </location>
</feature>
<evidence type="ECO:0000259" key="15">
    <source>
        <dbReference type="PROSITE" id="PS51194"/>
    </source>
</evidence>
<dbReference type="Proteomes" id="UP000009046">
    <property type="component" value="Unassembled WGS sequence"/>
</dbReference>
<dbReference type="EnsemblMetazoa" id="PHUM497940-RA">
    <property type="protein sequence ID" value="PHUM497940-PA"/>
    <property type="gene ID" value="PHUM497940"/>
</dbReference>
<keyword evidence="4" id="KW-0963">Cytoplasm</keyword>
<evidence type="ECO:0000256" key="5">
    <source>
        <dbReference type="ARBA" id="ARBA00022741"/>
    </source>
</evidence>
<evidence type="ECO:0000313" key="18">
    <source>
        <dbReference type="EnsemblMetazoa" id="PHUM497940-PA"/>
    </source>
</evidence>
<gene>
    <name evidence="18" type="primary">8236206</name>
    <name evidence="17" type="ORF">Phum_PHUM497940</name>
</gene>
<dbReference type="FunFam" id="3.40.50.300:FF:000849">
    <property type="entry name" value="ATP-dependent RNA helicase DBP5"/>
    <property type="match status" value="1"/>
</dbReference>
<evidence type="ECO:0000256" key="13">
    <source>
        <dbReference type="SAM" id="MobiDB-lite"/>
    </source>
</evidence>
<dbReference type="InterPro" id="IPR011545">
    <property type="entry name" value="DEAD/DEAH_box_helicase_dom"/>
</dbReference>
<dbReference type="GO" id="GO:0005737">
    <property type="term" value="C:cytoplasm"/>
    <property type="evidence" value="ECO:0007669"/>
    <property type="project" value="UniProtKB-SubCell"/>
</dbReference>
<dbReference type="InterPro" id="IPR027417">
    <property type="entry name" value="P-loop_NTPase"/>
</dbReference>
<dbReference type="AlphaFoldDB" id="E0VXB1"/>
<name>E0VXB1_PEDHC</name>
<organism>
    <name type="scientific">Pediculus humanus subsp. corporis</name>
    <name type="common">Body louse</name>
    <dbReference type="NCBI Taxonomy" id="121224"/>
    <lineage>
        <taxon>Eukaryota</taxon>
        <taxon>Metazoa</taxon>
        <taxon>Ecdysozoa</taxon>
        <taxon>Arthropoda</taxon>
        <taxon>Hexapoda</taxon>
        <taxon>Insecta</taxon>
        <taxon>Pterygota</taxon>
        <taxon>Neoptera</taxon>
        <taxon>Paraneoptera</taxon>
        <taxon>Psocodea</taxon>
        <taxon>Troctomorpha</taxon>
        <taxon>Phthiraptera</taxon>
        <taxon>Anoplura</taxon>
        <taxon>Pediculidae</taxon>
        <taxon>Pediculus</taxon>
    </lineage>
</organism>
<evidence type="ECO:0000313" key="17">
    <source>
        <dbReference type="EMBL" id="EEB18017.1"/>
    </source>
</evidence>
<feature type="short sequence motif" description="Q motif" evidence="12">
    <location>
        <begin position="93"/>
        <end position="121"/>
    </location>
</feature>
<dbReference type="HOGENOM" id="CLU_003041_1_0_1"/>
<comment type="catalytic activity">
    <reaction evidence="11">
        <text>ATP + H2O = ADP + phosphate + H(+)</text>
        <dbReference type="Rhea" id="RHEA:13065"/>
        <dbReference type="ChEBI" id="CHEBI:15377"/>
        <dbReference type="ChEBI" id="CHEBI:15378"/>
        <dbReference type="ChEBI" id="CHEBI:30616"/>
        <dbReference type="ChEBI" id="CHEBI:43474"/>
        <dbReference type="ChEBI" id="CHEBI:456216"/>
        <dbReference type="EC" id="3.6.4.13"/>
    </reaction>
</comment>
<dbReference type="Pfam" id="PF00271">
    <property type="entry name" value="Helicase_C"/>
    <property type="match status" value="1"/>
</dbReference>
<keyword evidence="7 17" id="KW-0347">Helicase</keyword>
<dbReference type="GO" id="GO:0010468">
    <property type="term" value="P:regulation of gene expression"/>
    <property type="evidence" value="ECO:0007669"/>
    <property type="project" value="UniProtKB-ARBA"/>
</dbReference>
<dbReference type="PANTHER" id="PTHR47958">
    <property type="entry name" value="ATP-DEPENDENT RNA HELICASE DBP3"/>
    <property type="match status" value="1"/>
</dbReference>
<evidence type="ECO:0000313" key="19">
    <source>
        <dbReference type="Proteomes" id="UP000009046"/>
    </source>
</evidence>
<evidence type="ECO:0000256" key="4">
    <source>
        <dbReference type="ARBA" id="ARBA00022490"/>
    </source>
</evidence>
<dbReference type="STRING" id="121224.E0VXB1"/>
<keyword evidence="9" id="KW-0694">RNA-binding</keyword>
<evidence type="ECO:0000256" key="10">
    <source>
        <dbReference type="ARBA" id="ARBA00023242"/>
    </source>
</evidence>
<keyword evidence="19" id="KW-1185">Reference proteome</keyword>
<dbReference type="GO" id="GO:0003724">
    <property type="term" value="F:RNA helicase activity"/>
    <property type="evidence" value="ECO:0007669"/>
    <property type="project" value="UniProtKB-EC"/>
</dbReference>
<dbReference type="OMA" id="IAAETRW"/>
<feature type="domain" description="Helicase ATP-binding" evidence="14">
    <location>
        <begin position="126"/>
        <end position="296"/>
    </location>
</feature>